<name>A0A0E9WT79_ANGAN</name>
<accession>A0A0E9WT79</accession>
<dbReference type="AlphaFoldDB" id="A0A0E9WT79"/>
<reference evidence="1" key="2">
    <citation type="journal article" date="2015" name="Fish Shellfish Immunol.">
        <title>Early steps in the European eel (Anguilla anguilla)-Vibrio vulnificus interaction in the gills: Role of the RtxA13 toxin.</title>
        <authorList>
            <person name="Callol A."/>
            <person name="Pajuelo D."/>
            <person name="Ebbesson L."/>
            <person name="Teles M."/>
            <person name="MacKenzie S."/>
            <person name="Amaro C."/>
        </authorList>
    </citation>
    <scope>NUCLEOTIDE SEQUENCE</scope>
</reference>
<proteinExistence type="predicted"/>
<dbReference type="EMBL" id="GBXM01015106">
    <property type="protein sequence ID" value="JAH93471.1"/>
    <property type="molecule type" value="Transcribed_RNA"/>
</dbReference>
<protein>
    <submittedName>
        <fullName evidence="1">Uncharacterized protein</fullName>
    </submittedName>
</protein>
<evidence type="ECO:0000313" key="1">
    <source>
        <dbReference type="EMBL" id="JAH93471.1"/>
    </source>
</evidence>
<reference evidence="1" key="1">
    <citation type="submission" date="2014-11" db="EMBL/GenBank/DDBJ databases">
        <authorList>
            <person name="Amaro Gonzalez C."/>
        </authorList>
    </citation>
    <scope>NUCLEOTIDE SEQUENCE</scope>
</reference>
<organism evidence="1">
    <name type="scientific">Anguilla anguilla</name>
    <name type="common">European freshwater eel</name>
    <name type="synonym">Muraena anguilla</name>
    <dbReference type="NCBI Taxonomy" id="7936"/>
    <lineage>
        <taxon>Eukaryota</taxon>
        <taxon>Metazoa</taxon>
        <taxon>Chordata</taxon>
        <taxon>Craniata</taxon>
        <taxon>Vertebrata</taxon>
        <taxon>Euteleostomi</taxon>
        <taxon>Actinopterygii</taxon>
        <taxon>Neopterygii</taxon>
        <taxon>Teleostei</taxon>
        <taxon>Anguilliformes</taxon>
        <taxon>Anguillidae</taxon>
        <taxon>Anguilla</taxon>
    </lineage>
</organism>
<sequence>MISLFCSCCISQSPSSYRTTNHLLLTSHLFTFLIAKFGFYSSASRVTTI</sequence>